<keyword evidence="10" id="KW-0508">mRNA splicing</keyword>
<dbReference type="PANTHER" id="PTHR22792">
    <property type="entry name" value="LUPUS LA PROTEIN-RELATED"/>
    <property type="match status" value="1"/>
</dbReference>
<evidence type="ECO:0000256" key="9">
    <source>
        <dbReference type="ARBA" id="ARBA00023163"/>
    </source>
</evidence>
<evidence type="ECO:0000256" key="6">
    <source>
        <dbReference type="ARBA" id="ARBA00022871"/>
    </source>
</evidence>
<protein>
    <recommendedName>
        <fullName evidence="3">La-related protein 7</fullName>
    </recommendedName>
    <alternativeName>
        <fullName evidence="12">La ribonucleoprotein domain family member 7</fullName>
    </alternativeName>
</protein>
<dbReference type="SUPFAM" id="SSF46785">
    <property type="entry name" value="Winged helix' DNA-binding domain"/>
    <property type="match status" value="1"/>
</dbReference>
<feature type="compositionally biased region" description="Basic residues" evidence="14">
    <location>
        <begin position="318"/>
        <end position="328"/>
    </location>
</feature>
<dbReference type="AlphaFoldDB" id="A0AA36BJV8"/>
<evidence type="ECO:0000256" key="7">
    <source>
        <dbReference type="ARBA" id="ARBA00022884"/>
    </source>
</evidence>
<evidence type="ECO:0000259" key="17">
    <source>
        <dbReference type="PROSITE" id="PS51939"/>
    </source>
</evidence>
<evidence type="ECO:0000256" key="12">
    <source>
        <dbReference type="ARBA" id="ARBA00029640"/>
    </source>
</evidence>
<evidence type="ECO:0000256" key="11">
    <source>
        <dbReference type="ARBA" id="ARBA00023242"/>
    </source>
</evidence>
<dbReference type="GO" id="GO:0005654">
    <property type="term" value="C:nucleoplasm"/>
    <property type="evidence" value="ECO:0007669"/>
    <property type="project" value="UniProtKB-SubCell"/>
</dbReference>
<feature type="domain" description="XRRM" evidence="17">
    <location>
        <begin position="527"/>
        <end position="637"/>
    </location>
</feature>
<dbReference type="GO" id="GO:1990904">
    <property type="term" value="C:ribonucleoprotein complex"/>
    <property type="evidence" value="ECO:0007669"/>
    <property type="project" value="UniProtKB-UniRule"/>
</dbReference>
<dbReference type="InterPro" id="IPR034887">
    <property type="entry name" value="LARP7_RRM1"/>
</dbReference>
<keyword evidence="11" id="KW-0539">Nucleus</keyword>
<dbReference type="Proteomes" id="UP001162480">
    <property type="component" value="Chromosome 17"/>
</dbReference>
<keyword evidence="4" id="KW-0507">mRNA processing</keyword>
<feature type="compositionally biased region" description="Basic residues" evidence="14">
    <location>
        <begin position="257"/>
        <end position="266"/>
    </location>
</feature>
<dbReference type="CDD" id="cd12290">
    <property type="entry name" value="RRM1_LARP7"/>
    <property type="match status" value="1"/>
</dbReference>
<keyword evidence="19" id="KW-1185">Reference proteome</keyword>
<dbReference type="GO" id="GO:0007283">
    <property type="term" value="P:spermatogenesis"/>
    <property type="evidence" value="ECO:0007669"/>
    <property type="project" value="UniProtKB-KW"/>
</dbReference>
<name>A0AA36BJV8_OCTVU</name>
<evidence type="ECO:0000256" key="1">
    <source>
        <dbReference type="ARBA" id="ARBA00004642"/>
    </source>
</evidence>
<dbReference type="Gene3D" id="3.30.70.330">
    <property type="match status" value="2"/>
</dbReference>
<dbReference type="CDD" id="cd07323">
    <property type="entry name" value="LAM"/>
    <property type="match status" value="1"/>
</dbReference>
<evidence type="ECO:0000313" key="19">
    <source>
        <dbReference type="Proteomes" id="UP001162480"/>
    </source>
</evidence>
<keyword evidence="7 13" id="KW-0694">RNA-binding</keyword>
<feature type="region of interest" description="Disordered" evidence="14">
    <location>
        <begin position="229"/>
        <end position="476"/>
    </location>
</feature>
<feature type="compositionally biased region" description="Basic and acidic residues" evidence="14">
    <location>
        <begin position="357"/>
        <end position="377"/>
    </location>
</feature>
<dbReference type="EMBL" id="OX597830">
    <property type="protein sequence ID" value="CAI9735434.1"/>
    <property type="molecule type" value="Genomic_DNA"/>
</dbReference>
<dbReference type="PROSITE" id="PS50961">
    <property type="entry name" value="HTH_LA"/>
    <property type="match status" value="1"/>
</dbReference>
<evidence type="ECO:0000256" key="4">
    <source>
        <dbReference type="ARBA" id="ARBA00022664"/>
    </source>
</evidence>
<feature type="domain" description="RRM" evidence="15">
    <location>
        <begin position="142"/>
        <end position="222"/>
    </location>
</feature>
<dbReference type="PROSITE" id="PS50102">
    <property type="entry name" value="RRM"/>
    <property type="match status" value="1"/>
</dbReference>
<dbReference type="InterPro" id="IPR014886">
    <property type="entry name" value="La_xRRM"/>
</dbReference>
<evidence type="ECO:0000313" key="18">
    <source>
        <dbReference type="EMBL" id="CAI9735434.1"/>
    </source>
</evidence>
<dbReference type="GO" id="GO:0003723">
    <property type="term" value="F:RNA binding"/>
    <property type="evidence" value="ECO:0007669"/>
    <property type="project" value="UniProtKB-UniRule"/>
</dbReference>
<dbReference type="InterPro" id="IPR036390">
    <property type="entry name" value="WH_DNA-bd_sf"/>
</dbReference>
<feature type="compositionally biased region" description="Basic and acidic residues" evidence="14">
    <location>
        <begin position="304"/>
        <end position="314"/>
    </location>
</feature>
<evidence type="ECO:0000259" key="15">
    <source>
        <dbReference type="PROSITE" id="PS50102"/>
    </source>
</evidence>
<dbReference type="GO" id="GO:0006397">
    <property type="term" value="P:mRNA processing"/>
    <property type="evidence" value="ECO:0007669"/>
    <property type="project" value="UniProtKB-KW"/>
</dbReference>
<dbReference type="InterPro" id="IPR035979">
    <property type="entry name" value="RBD_domain_sf"/>
</dbReference>
<evidence type="ECO:0000259" key="16">
    <source>
        <dbReference type="PROSITE" id="PS50961"/>
    </source>
</evidence>
<dbReference type="SMART" id="SM00360">
    <property type="entry name" value="RRM"/>
    <property type="match status" value="1"/>
</dbReference>
<dbReference type="Gene3D" id="1.10.10.10">
    <property type="entry name" value="Winged helix-like DNA-binding domain superfamily/Winged helix DNA-binding domain"/>
    <property type="match status" value="1"/>
</dbReference>
<keyword evidence="5" id="KW-0221">Differentiation</keyword>
<keyword evidence="9" id="KW-0804">Transcription</keyword>
<dbReference type="InterPro" id="IPR000504">
    <property type="entry name" value="RRM_dom"/>
</dbReference>
<dbReference type="GO" id="GO:0030154">
    <property type="term" value="P:cell differentiation"/>
    <property type="evidence" value="ECO:0007669"/>
    <property type="project" value="UniProtKB-KW"/>
</dbReference>
<dbReference type="Pfam" id="PF00076">
    <property type="entry name" value="RRM_1"/>
    <property type="match status" value="1"/>
</dbReference>
<reference evidence="18" key="1">
    <citation type="submission" date="2023-08" db="EMBL/GenBank/DDBJ databases">
        <authorList>
            <person name="Alioto T."/>
            <person name="Alioto T."/>
            <person name="Gomez Garrido J."/>
        </authorList>
    </citation>
    <scope>NUCLEOTIDE SEQUENCE</scope>
</reference>
<dbReference type="PANTHER" id="PTHR22792:SF62">
    <property type="entry name" value="LA-RELATED PROTEIN 7"/>
    <property type="match status" value="1"/>
</dbReference>
<accession>A0AA36BJV8</accession>
<dbReference type="InterPro" id="IPR036388">
    <property type="entry name" value="WH-like_DNA-bd_sf"/>
</dbReference>
<dbReference type="SMART" id="SM00715">
    <property type="entry name" value="LA"/>
    <property type="match status" value="1"/>
</dbReference>
<comment type="subcellular location">
    <subcellularLocation>
        <location evidence="1">Nucleus</location>
        <location evidence="1">Nucleoplasm</location>
    </subcellularLocation>
</comment>
<dbReference type="Pfam" id="PF05383">
    <property type="entry name" value="La"/>
    <property type="match status" value="1"/>
</dbReference>
<feature type="domain" description="HTH La-type RNA-binding" evidence="16">
    <location>
        <begin position="46"/>
        <end position="137"/>
    </location>
</feature>
<dbReference type="GO" id="GO:0008380">
    <property type="term" value="P:RNA splicing"/>
    <property type="evidence" value="ECO:0007669"/>
    <property type="project" value="UniProtKB-KW"/>
</dbReference>
<evidence type="ECO:0000256" key="14">
    <source>
        <dbReference type="SAM" id="MobiDB-lite"/>
    </source>
</evidence>
<keyword evidence="8" id="KW-0805">Transcription regulation</keyword>
<dbReference type="PRINTS" id="PR00302">
    <property type="entry name" value="LUPUSLA"/>
</dbReference>
<feature type="compositionally biased region" description="Basic and acidic residues" evidence="14">
    <location>
        <begin position="386"/>
        <end position="399"/>
    </location>
</feature>
<organism evidence="18 19">
    <name type="scientific">Octopus vulgaris</name>
    <name type="common">Common octopus</name>
    <dbReference type="NCBI Taxonomy" id="6645"/>
    <lineage>
        <taxon>Eukaryota</taxon>
        <taxon>Metazoa</taxon>
        <taxon>Spiralia</taxon>
        <taxon>Lophotrochozoa</taxon>
        <taxon>Mollusca</taxon>
        <taxon>Cephalopoda</taxon>
        <taxon>Coleoidea</taxon>
        <taxon>Octopodiformes</taxon>
        <taxon>Octopoda</taxon>
        <taxon>Incirrata</taxon>
        <taxon>Octopodidae</taxon>
        <taxon>Octopus</taxon>
    </lineage>
</organism>
<proteinExistence type="inferred from homology"/>
<dbReference type="Pfam" id="PF08777">
    <property type="entry name" value="RRM_3"/>
    <property type="match status" value="1"/>
</dbReference>
<dbReference type="InterPro" id="IPR012677">
    <property type="entry name" value="Nucleotide-bd_a/b_plait_sf"/>
</dbReference>
<evidence type="ECO:0000256" key="8">
    <source>
        <dbReference type="ARBA" id="ARBA00023015"/>
    </source>
</evidence>
<evidence type="ECO:0000256" key="13">
    <source>
        <dbReference type="PROSITE-ProRule" id="PRU00332"/>
    </source>
</evidence>
<comment type="similarity">
    <text evidence="2">Belongs to the LARP7 family.</text>
</comment>
<feature type="compositionally biased region" description="Basic residues" evidence="14">
    <location>
        <begin position="462"/>
        <end position="476"/>
    </location>
</feature>
<sequence length="649" mass="75132">MDDRLLISRTPSYVYPRTSIYYLSSHAVFKLNDMESVQSEEKKPAKKRVKALCVKIKEQMEFYFSNSNLHKDRFFKKQIDKDKDGYIDLSLFLTFNRIKSHTEDLTVIRKALSTSSMLQLSEDQNSVRRVTPYTEPKDVDERTVYVELLPANADHDWLKKVFSSCGMVTYVSLPRYKSTGDLKQFAFVEFETIKGAQRACKELNQPPIETTSKPGKFPKNNKAFNQLKKKVQTEDGMDLSEEKPECDLISNDSPKNKGCKQKRKRNSSSEAKEPSRPIKQRKLEPLCGENTDEANIKFEGQAEEGAKSEDEDRGSGSWKKKKKKKRHRSDSFSKLSNDVFPEKCKLQRRSSSNSKLSDIEPADRLAQKSETDLKSSNEQESGETATQEKKTPHETESRLENLSADEGIDSAAKDAKRSKRKRKKDSVDSTTSSDLENVPKRIKYDITEENNMQRDHSQDCNKKRRHKNRKRSKPLPHLRVISKKEWLEYKSEYLARQRSNMSRMKQKLIEMNKSQESKIPENSSEDKYKFIPNVIVNIKSETVLNVKELKGKFTPLGDIAYIDLKEVDTQAFVRCKNEASAQKICNTKFETLSVSLLEGEDEKCYWDKLKADRESKINSKHRVKKRGTLKLLDKMEKINTQNTKTYFDD</sequence>
<evidence type="ECO:0000256" key="5">
    <source>
        <dbReference type="ARBA" id="ARBA00022782"/>
    </source>
</evidence>
<evidence type="ECO:0000256" key="3">
    <source>
        <dbReference type="ARBA" id="ARBA00015867"/>
    </source>
</evidence>
<feature type="compositionally biased region" description="Basic and acidic residues" evidence="14">
    <location>
        <begin position="270"/>
        <end position="284"/>
    </location>
</feature>
<evidence type="ECO:0000256" key="10">
    <source>
        <dbReference type="ARBA" id="ARBA00023187"/>
    </source>
</evidence>
<dbReference type="SUPFAM" id="SSF54928">
    <property type="entry name" value="RNA-binding domain, RBD"/>
    <property type="match status" value="1"/>
</dbReference>
<gene>
    <name evidence="18" type="ORF">OCTVUL_1B016485</name>
</gene>
<dbReference type="InterPro" id="IPR002344">
    <property type="entry name" value="Lupus_La"/>
</dbReference>
<evidence type="ECO:0000256" key="2">
    <source>
        <dbReference type="ARBA" id="ARBA00008680"/>
    </source>
</evidence>
<keyword evidence="6" id="KW-0744">Spermatogenesis</keyword>
<dbReference type="PROSITE" id="PS51939">
    <property type="entry name" value="XRRM"/>
    <property type="match status" value="1"/>
</dbReference>
<dbReference type="InterPro" id="IPR045180">
    <property type="entry name" value="La_dom_prot"/>
</dbReference>
<feature type="compositionally biased region" description="Basic and acidic residues" evidence="14">
    <location>
        <begin position="437"/>
        <end position="461"/>
    </location>
</feature>
<dbReference type="InterPro" id="IPR006630">
    <property type="entry name" value="La_HTH"/>
</dbReference>